<dbReference type="GO" id="GO:0005524">
    <property type="term" value="F:ATP binding"/>
    <property type="evidence" value="ECO:0007669"/>
    <property type="project" value="UniProtKB-KW"/>
</dbReference>
<dbReference type="PROSITE" id="PS50893">
    <property type="entry name" value="ABC_TRANSPORTER_2"/>
    <property type="match status" value="1"/>
</dbReference>
<dbReference type="Pfam" id="PF00664">
    <property type="entry name" value="ABC_membrane"/>
    <property type="match status" value="1"/>
</dbReference>
<feature type="transmembrane region" description="Helical" evidence="8">
    <location>
        <begin position="638"/>
        <end position="656"/>
    </location>
</feature>
<dbReference type="GO" id="GO:0090374">
    <property type="term" value="P:oligopeptide export from mitochondrion"/>
    <property type="evidence" value="ECO:0007669"/>
    <property type="project" value="TreeGrafter"/>
</dbReference>
<evidence type="ECO:0000259" key="9">
    <source>
        <dbReference type="PROSITE" id="PS50893"/>
    </source>
</evidence>
<evidence type="ECO:0000256" key="7">
    <source>
        <dbReference type="SAM" id="MobiDB-lite"/>
    </source>
</evidence>
<evidence type="ECO:0008006" key="12">
    <source>
        <dbReference type="Google" id="ProtNLM"/>
    </source>
</evidence>
<feature type="transmembrane region" description="Helical" evidence="8">
    <location>
        <begin position="502"/>
        <end position="529"/>
    </location>
</feature>
<dbReference type="InterPro" id="IPR017871">
    <property type="entry name" value="ABC_transporter-like_CS"/>
</dbReference>
<dbReference type="PANTHER" id="PTHR43394:SF1">
    <property type="entry name" value="ATP-BINDING CASSETTE SUB-FAMILY B MEMBER 10, MITOCHONDRIAL"/>
    <property type="match status" value="1"/>
</dbReference>
<dbReference type="EMBL" id="HBHQ01010351">
    <property type="protein sequence ID" value="CAD9815133.1"/>
    <property type="molecule type" value="Transcribed_RNA"/>
</dbReference>
<feature type="transmembrane region" description="Helical" evidence="8">
    <location>
        <begin position="420"/>
        <end position="438"/>
    </location>
</feature>
<dbReference type="InterPro" id="IPR003439">
    <property type="entry name" value="ABC_transporter-like_ATP-bd"/>
</dbReference>
<reference evidence="11" key="1">
    <citation type="submission" date="2021-01" db="EMBL/GenBank/DDBJ databases">
        <authorList>
            <person name="Corre E."/>
            <person name="Pelletier E."/>
            <person name="Niang G."/>
            <person name="Scheremetjew M."/>
            <person name="Finn R."/>
            <person name="Kale V."/>
            <person name="Holt S."/>
            <person name="Cochrane G."/>
            <person name="Meng A."/>
            <person name="Brown T."/>
            <person name="Cohen L."/>
        </authorList>
    </citation>
    <scope>NUCLEOTIDE SEQUENCE</scope>
    <source>
        <strain evidence="11">CCMP2084</strain>
    </source>
</reference>
<feature type="transmembrane region" description="Helical" evidence="8">
    <location>
        <begin position="608"/>
        <end position="626"/>
    </location>
</feature>
<dbReference type="GO" id="GO:0016887">
    <property type="term" value="F:ATP hydrolysis activity"/>
    <property type="evidence" value="ECO:0007669"/>
    <property type="project" value="InterPro"/>
</dbReference>
<protein>
    <recommendedName>
        <fullName evidence="12">ABC transporter</fullName>
    </recommendedName>
</protein>
<dbReference type="PROSITE" id="PS00211">
    <property type="entry name" value="ABC_TRANSPORTER_1"/>
    <property type="match status" value="1"/>
</dbReference>
<dbReference type="SMART" id="SM00382">
    <property type="entry name" value="AAA"/>
    <property type="match status" value="1"/>
</dbReference>
<evidence type="ECO:0000313" key="11">
    <source>
        <dbReference type="EMBL" id="CAD9815133.1"/>
    </source>
</evidence>
<dbReference type="FunFam" id="3.40.50.300:FF:000916">
    <property type="entry name" value="ABC transporter B family member 9"/>
    <property type="match status" value="1"/>
</dbReference>
<evidence type="ECO:0000256" key="3">
    <source>
        <dbReference type="ARBA" id="ARBA00022741"/>
    </source>
</evidence>
<dbReference type="InterPro" id="IPR003593">
    <property type="entry name" value="AAA+_ATPase"/>
</dbReference>
<dbReference type="Gene3D" id="1.20.1560.10">
    <property type="entry name" value="ABC transporter type 1, transmembrane domain"/>
    <property type="match status" value="1"/>
</dbReference>
<evidence type="ECO:0000256" key="6">
    <source>
        <dbReference type="ARBA" id="ARBA00023136"/>
    </source>
</evidence>
<feature type="domain" description="ABC transmembrane type-1" evidence="10">
    <location>
        <begin position="349"/>
        <end position="657"/>
    </location>
</feature>
<dbReference type="Gene3D" id="3.40.50.300">
    <property type="entry name" value="P-loop containing nucleotide triphosphate hydrolases"/>
    <property type="match status" value="1"/>
</dbReference>
<organism evidence="11">
    <name type="scientific">Attheya septentrionalis</name>
    <dbReference type="NCBI Taxonomy" id="420275"/>
    <lineage>
        <taxon>Eukaryota</taxon>
        <taxon>Sar</taxon>
        <taxon>Stramenopiles</taxon>
        <taxon>Ochrophyta</taxon>
        <taxon>Bacillariophyta</taxon>
        <taxon>Coscinodiscophyceae</taxon>
        <taxon>Chaetocerotophycidae</taxon>
        <taxon>Chaetocerotales</taxon>
        <taxon>Attheyaceae</taxon>
        <taxon>Attheya</taxon>
    </lineage>
</organism>
<keyword evidence="4" id="KW-0067">ATP-binding</keyword>
<feature type="region of interest" description="Disordered" evidence="7">
    <location>
        <begin position="287"/>
        <end position="328"/>
    </location>
</feature>
<evidence type="ECO:0000256" key="1">
    <source>
        <dbReference type="ARBA" id="ARBA00004141"/>
    </source>
</evidence>
<sequence>MDLKGHYYKLVQAQTGPQTNVDGSLRQSSVYAGAASSVIESPQVVLRNVNFSYPSRPDNLIFAGLNLSVREGETLALVGPSGGGKSTVIQLLERFYDPDSGTVEFEGTNIKELNVKWYRDNLALVSQEPSLFNTTIAENIKFGYPEATQEDIVDAALQANAHDFITSFPEGYDTLVGERGTQVSGGQKQRIAIARAVLRKPKILLLDEATSALDSESEKIVQEALDRLMASKSQTTIVIAHRLSTIRDADRIAVISDGKVKEIGTHDELMAKQNGKYRRLQEFQTHGSMIGGDSGSKLSADASNNKSSEPEKDDKEIEDSVSVTNDADDEKEFSRKARALARPDLKFIIIGSIGAILAGLVFPGWGIVFADMIELLYMPVYPCDDIDGPPPPSPYTDCSDYIDSTVDDIRTLSYEVAAKWAVIIGFTMLGNTLLFHGFGTASERMNKRVRDSSFESLIRQEIAYFDEHTVGFITSQLQDDAALLQAFSGEPVRTLIMNLSSVLVGLAVSFYFMWPFAALTLLTIPFMGFGAEMEMKMYMGEDEVTEKDDENSPGGICIETLLNIRTVASLTIEKMRSKEYGSALRAAEPNPMRNNFIKGSAAGLGQFIQMWGMALMFWWGGWLLINYRGGGFFSSRDLYISLFALLFSISGMGVAAQGATNRDKAKAAAKRIFHLIDRESKIDSLSEEGKKETSGIERTS</sequence>
<keyword evidence="3" id="KW-0547">Nucleotide-binding</keyword>
<dbReference type="SUPFAM" id="SSF90123">
    <property type="entry name" value="ABC transporter transmembrane region"/>
    <property type="match status" value="1"/>
</dbReference>
<dbReference type="PROSITE" id="PS50929">
    <property type="entry name" value="ABC_TM1F"/>
    <property type="match status" value="1"/>
</dbReference>
<keyword evidence="2 8" id="KW-0812">Transmembrane</keyword>
<dbReference type="CDD" id="cd03249">
    <property type="entry name" value="ABC_MTABC3_MDL1_MDL2"/>
    <property type="match status" value="1"/>
</dbReference>
<proteinExistence type="predicted"/>
<name>A0A7S2UBY1_9STRA</name>
<dbReference type="InterPro" id="IPR011527">
    <property type="entry name" value="ABC1_TM_dom"/>
</dbReference>
<dbReference type="InterPro" id="IPR039421">
    <property type="entry name" value="Type_1_exporter"/>
</dbReference>
<dbReference type="AlphaFoldDB" id="A0A7S2UBY1"/>
<evidence type="ECO:0000259" key="10">
    <source>
        <dbReference type="PROSITE" id="PS50929"/>
    </source>
</evidence>
<evidence type="ECO:0000256" key="5">
    <source>
        <dbReference type="ARBA" id="ARBA00022989"/>
    </source>
</evidence>
<evidence type="ECO:0000256" key="2">
    <source>
        <dbReference type="ARBA" id="ARBA00022692"/>
    </source>
</evidence>
<keyword evidence="5 8" id="KW-1133">Transmembrane helix</keyword>
<keyword evidence="6 8" id="KW-0472">Membrane</keyword>
<dbReference type="InterPro" id="IPR027417">
    <property type="entry name" value="P-loop_NTPase"/>
</dbReference>
<evidence type="ECO:0000256" key="8">
    <source>
        <dbReference type="SAM" id="Phobius"/>
    </source>
</evidence>
<accession>A0A7S2UBY1</accession>
<evidence type="ECO:0000256" key="4">
    <source>
        <dbReference type="ARBA" id="ARBA00022840"/>
    </source>
</evidence>
<dbReference type="InterPro" id="IPR036640">
    <property type="entry name" value="ABC1_TM_sf"/>
</dbReference>
<dbReference type="Pfam" id="PF00005">
    <property type="entry name" value="ABC_tran"/>
    <property type="match status" value="1"/>
</dbReference>
<dbReference type="SUPFAM" id="SSF52540">
    <property type="entry name" value="P-loop containing nucleoside triphosphate hydrolases"/>
    <property type="match status" value="1"/>
</dbReference>
<feature type="domain" description="ABC transporter" evidence="9">
    <location>
        <begin position="44"/>
        <end position="282"/>
    </location>
</feature>
<comment type="subcellular location">
    <subcellularLocation>
        <location evidence="1">Membrane</location>
        <topology evidence="1">Multi-pass membrane protein</topology>
    </subcellularLocation>
</comment>
<gene>
    <name evidence="11" type="ORF">ASEP1449_LOCUS6959</name>
</gene>
<dbReference type="GO" id="GO:0015421">
    <property type="term" value="F:ABC-type oligopeptide transporter activity"/>
    <property type="evidence" value="ECO:0007669"/>
    <property type="project" value="TreeGrafter"/>
</dbReference>
<dbReference type="CDD" id="cd18578">
    <property type="entry name" value="ABC_6TM_Pgp_ABCB1_D2_like"/>
    <property type="match status" value="1"/>
</dbReference>
<dbReference type="GO" id="GO:0005743">
    <property type="term" value="C:mitochondrial inner membrane"/>
    <property type="evidence" value="ECO:0007669"/>
    <property type="project" value="TreeGrafter"/>
</dbReference>
<feature type="transmembrane region" description="Helical" evidence="8">
    <location>
        <begin position="345"/>
        <end position="368"/>
    </location>
</feature>
<dbReference type="PANTHER" id="PTHR43394">
    <property type="entry name" value="ATP-DEPENDENT PERMEASE MDL1, MITOCHONDRIAL"/>
    <property type="match status" value="1"/>
</dbReference>